<name>A0A7C8I492_9PLEO</name>
<dbReference type="AlphaFoldDB" id="A0A7C8I492"/>
<keyword evidence="3" id="KW-1185">Reference proteome</keyword>
<sequence length="123" mass="12738">MHKRPLGSPARESSSQRNTCASLNLPPIGPGADITTRQAAPSAEGEECGGEKSTPCSDGLICKKNNDKFLLSPGICKAVAYLGDKCGGEALTPCFTGLSCDLVNPKFLLSPGVCVEGEAIITR</sequence>
<proteinExistence type="predicted"/>
<gene>
    <name evidence="2" type="ORF">BDV95DRAFT_62484</name>
</gene>
<feature type="region of interest" description="Disordered" evidence="1">
    <location>
        <begin position="1"/>
        <end position="55"/>
    </location>
</feature>
<dbReference type="EMBL" id="JAADJZ010000013">
    <property type="protein sequence ID" value="KAF2870514.1"/>
    <property type="molecule type" value="Genomic_DNA"/>
</dbReference>
<evidence type="ECO:0000256" key="1">
    <source>
        <dbReference type="SAM" id="MobiDB-lite"/>
    </source>
</evidence>
<protein>
    <submittedName>
        <fullName evidence="2">Uncharacterized protein</fullName>
    </submittedName>
</protein>
<comment type="caution">
    <text evidence="2">The sequence shown here is derived from an EMBL/GenBank/DDBJ whole genome shotgun (WGS) entry which is preliminary data.</text>
</comment>
<accession>A0A7C8I492</accession>
<evidence type="ECO:0000313" key="3">
    <source>
        <dbReference type="Proteomes" id="UP000481861"/>
    </source>
</evidence>
<organism evidence="2 3">
    <name type="scientific">Massariosphaeria phaeospora</name>
    <dbReference type="NCBI Taxonomy" id="100035"/>
    <lineage>
        <taxon>Eukaryota</taxon>
        <taxon>Fungi</taxon>
        <taxon>Dikarya</taxon>
        <taxon>Ascomycota</taxon>
        <taxon>Pezizomycotina</taxon>
        <taxon>Dothideomycetes</taxon>
        <taxon>Pleosporomycetidae</taxon>
        <taxon>Pleosporales</taxon>
        <taxon>Pleosporales incertae sedis</taxon>
        <taxon>Massariosphaeria</taxon>
    </lineage>
</organism>
<dbReference type="Proteomes" id="UP000481861">
    <property type="component" value="Unassembled WGS sequence"/>
</dbReference>
<reference evidence="2 3" key="1">
    <citation type="submission" date="2020-01" db="EMBL/GenBank/DDBJ databases">
        <authorList>
            <consortium name="DOE Joint Genome Institute"/>
            <person name="Haridas S."/>
            <person name="Albert R."/>
            <person name="Binder M."/>
            <person name="Bloem J."/>
            <person name="Labutti K."/>
            <person name="Salamov A."/>
            <person name="Andreopoulos B."/>
            <person name="Baker S.E."/>
            <person name="Barry K."/>
            <person name="Bills G."/>
            <person name="Bluhm B.H."/>
            <person name="Cannon C."/>
            <person name="Castanera R."/>
            <person name="Culley D.E."/>
            <person name="Daum C."/>
            <person name="Ezra D."/>
            <person name="Gonzalez J.B."/>
            <person name="Henrissat B."/>
            <person name="Kuo A."/>
            <person name="Liang C."/>
            <person name="Lipzen A."/>
            <person name="Lutzoni F."/>
            <person name="Magnuson J."/>
            <person name="Mondo S."/>
            <person name="Nolan M."/>
            <person name="Ohm R."/>
            <person name="Pangilinan J."/>
            <person name="Park H.-J.H."/>
            <person name="Ramirez L."/>
            <person name="Alfaro M."/>
            <person name="Sun H."/>
            <person name="Tritt A."/>
            <person name="Yoshinaga Y."/>
            <person name="Zwiers L.-H.L."/>
            <person name="Turgeon B.G."/>
            <person name="Goodwin S.B."/>
            <person name="Spatafora J.W."/>
            <person name="Crous P.W."/>
            <person name="Grigoriev I.V."/>
        </authorList>
    </citation>
    <scope>NUCLEOTIDE SEQUENCE [LARGE SCALE GENOMIC DNA]</scope>
    <source>
        <strain evidence="2 3">CBS 611.86</strain>
    </source>
</reference>
<evidence type="ECO:0000313" key="2">
    <source>
        <dbReference type="EMBL" id="KAF2870514.1"/>
    </source>
</evidence>
<feature type="compositionally biased region" description="Polar residues" evidence="1">
    <location>
        <begin position="11"/>
        <end position="22"/>
    </location>
</feature>